<dbReference type="Pfam" id="PF02348">
    <property type="entry name" value="CTP_transf_3"/>
    <property type="match status" value="1"/>
</dbReference>
<dbReference type="CDD" id="cd02517">
    <property type="entry name" value="CMP-KDO-Synthetase"/>
    <property type="match status" value="1"/>
</dbReference>
<dbReference type="RefSeq" id="WP_191250640.1">
    <property type="nucleotide sequence ID" value="NZ_BNCI01000001.1"/>
</dbReference>
<comment type="catalytic activity">
    <reaction evidence="5">
        <text>3-deoxy-alpha-D-manno-oct-2-ulosonate + CTP = CMP-3-deoxy-beta-D-manno-octulosonate + diphosphate</text>
        <dbReference type="Rhea" id="RHEA:23448"/>
        <dbReference type="ChEBI" id="CHEBI:33019"/>
        <dbReference type="ChEBI" id="CHEBI:37563"/>
        <dbReference type="ChEBI" id="CHEBI:85986"/>
        <dbReference type="ChEBI" id="CHEBI:85987"/>
        <dbReference type="EC" id="2.7.7.38"/>
    </reaction>
</comment>
<dbReference type="GO" id="GO:0005829">
    <property type="term" value="C:cytosol"/>
    <property type="evidence" value="ECO:0007669"/>
    <property type="project" value="TreeGrafter"/>
</dbReference>
<dbReference type="SUPFAM" id="SSF53448">
    <property type="entry name" value="Nucleotide-diphospho-sugar transferases"/>
    <property type="match status" value="1"/>
</dbReference>
<dbReference type="GO" id="GO:0009103">
    <property type="term" value="P:lipopolysaccharide biosynthetic process"/>
    <property type="evidence" value="ECO:0007669"/>
    <property type="project" value="UniProtKB-UniRule"/>
</dbReference>
<name>A0A919E4A7_9PROT</name>
<dbReference type="AlphaFoldDB" id="A0A919E4A7"/>
<comment type="pathway">
    <text evidence="5">Nucleotide-sugar biosynthesis; CMP-3-deoxy-D-manno-octulosonate biosynthesis; CMP-3-deoxy-D-manno-octulosonate from 3-deoxy-D-manno-octulosonate and CTP: step 1/1.</text>
</comment>
<accession>A0A919E4A7</accession>
<keyword evidence="4 5" id="KW-0448">Lipopolysaccharide biosynthesis</keyword>
<evidence type="ECO:0000313" key="6">
    <source>
        <dbReference type="EMBL" id="GHF18334.1"/>
    </source>
</evidence>
<gene>
    <name evidence="5 6" type="primary">kdsB</name>
    <name evidence="6" type="ORF">GCM10017044_11070</name>
</gene>
<organism evidence="6 7">
    <name type="scientific">Kordiimonas sediminis</name>
    <dbReference type="NCBI Taxonomy" id="1735581"/>
    <lineage>
        <taxon>Bacteria</taxon>
        <taxon>Pseudomonadati</taxon>
        <taxon>Pseudomonadota</taxon>
        <taxon>Alphaproteobacteria</taxon>
        <taxon>Kordiimonadales</taxon>
        <taxon>Kordiimonadaceae</taxon>
        <taxon>Kordiimonas</taxon>
    </lineage>
</organism>
<evidence type="ECO:0000256" key="4">
    <source>
        <dbReference type="ARBA" id="ARBA00022985"/>
    </source>
</evidence>
<dbReference type="EC" id="2.7.7.38" evidence="5"/>
<dbReference type="PANTHER" id="PTHR42866">
    <property type="entry name" value="3-DEOXY-MANNO-OCTULOSONATE CYTIDYLYLTRANSFERASE"/>
    <property type="match status" value="1"/>
</dbReference>
<evidence type="ECO:0000313" key="7">
    <source>
        <dbReference type="Proteomes" id="UP000630923"/>
    </source>
</evidence>
<protein>
    <recommendedName>
        <fullName evidence="5">3-deoxy-manno-octulosonate cytidylyltransferase</fullName>
        <ecNumber evidence="5">2.7.7.38</ecNumber>
    </recommendedName>
    <alternativeName>
        <fullName evidence="5">CMP-2-keto-3-deoxyoctulosonic acid synthase</fullName>
        <shortName evidence="5">CKS</shortName>
        <shortName evidence="5">CMP-KDO synthase</shortName>
    </alternativeName>
</protein>
<dbReference type="Proteomes" id="UP000630923">
    <property type="component" value="Unassembled WGS sequence"/>
</dbReference>
<reference evidence="6" key="1">
    <citation type="journal article" date="2014" name="Int. J. Syst. Evol. Microbiol.">
        <title>Complete genome sequence of Corynebacterium casei LMG S-19264T (=DSM 44701T), isolated from a smear-ripened cheese.</title>
        <authorList>
            <consortium name="US DOE Joint Genome Institute (JGI-PGF)"/>
            <person name="Walter F."/>
            <person name="Albersmeier A."/>
            <person name="Kalinowski J."/>
            <person name="Ruckert C."/>
        </authorList>
    </citation>
    <scope>NUCLEOTIDE SEQUENCE</scope>
    <source>
        <strain evidence="6">KCTC 42590</strain>
    </source>
</reference>
<comment type="function">
    <text evidence="5">Activates KDO (a required 8-carbon sugar) for incorporation into bacterial lipopolysaccharide in Gram-negative bacteria.</text>
</comment>
<dbReference type="GO" id="GO:0008690">
    <property type="term" value="F:3-deoxy-manno-octulosonate cytidylyltransferase activity"/>
    <property type="evidence" value="ECO:0007669"/>
    <property type="project" value="UniProtKB-UniRule"/>
</dbReference>
<dbReference type="PANTHER" id="PTHR42866:SF2">
    <property type="entry name" value="3-DEOXY-MANNO-OCTULOSONATE CYTIDYLYLTRANSFERASE, MITOCHONDRIAL"/>
    <property type="match status" value="1"/>
</dbReference>
<dbReference type="GO" id="GO:0016020">
    <property type="term" value="C:membrane"/>
    <property type="evidence" value="ECO:0007669"/>
    <property type="project" value="UniProtKB-SubCell"/>
</dbReference>
<sequence length="250" mass="27116">MIVVIPARYSSSRLYGKPLAMIAGKPMIEHVWHRAVKGIGDAGRVYIATDDDRVLSAAASFGGQGIKTRSDHPSGTDRIAEVVEILSLPDTEIIVNVQGDEPMIPSDLINLAGSLLEEDPAADLATLTCPITTLEDVLNPNIVKAVLDASGYASYFSRAPVPFDRDGNMELGLQNGIYQRHIGLYAYRVETLKRLTALPPAPTEHLEQLEQLRALYNGMKIGVVPIPEAPPHGVDTQEDLIAVRRLFGEG</sequence>
<keyword evidence="2 5" id="KW-0808">Transferase</keyword>
<dbReference type="GO" id="GO:0033468">
    <property type="term" value="P:CMP-keto-3-deoxy-D-manno-octulosonic acid biosynthetic process"/>
    <property type="evidence" value="ECO:0007669"/>
    <property type="project" value="UniProtKB-UniRule"/>
</dbReference>
<evidence type="ECO:0000256" key="3">
    <source>
        <dbReference type="ARBA" id="ARBA00022695"/>
    </source>
</evidence>
<dbReference type="InterPro" id="IPR003329">
    <property type="entry name" value="Cytidylyl_trans"/>
</dbReference>
<dbReference type="HAMAP" id="MF_00057">
    <property type="entry name" value="KdsB"/>
    <property type="match status" value="1"/>
</dbReference>
<keyword evidence="7" id="KW-1185">Reference proteome</keyword>
<dbReference type="EMBL" id="BNCI01000001">
    <property type="protein sequence ID" value="GHF18334.1"/>
    <property type="molecule type" value="Genomic_DNA"/>
</dbReference>
<evidence type="ECO:0000256" key="1">
    <source>
        <dbReference type="ARBA" id="ARBA00004370"/>
    </source>
</evidence>
<dbReference type="NCBIfam" id="NF003952">
    <property type="entry name" value="PRK05450.1-5"/>
    <property type="match status" value="1"/>
</dbReference>
<dbReference type="InterPro" id="IPR029044">
    <property type="entry name" value="Nucleotide-diphossugar_trans"/>
</dbReference>
<evidence type="ECO:0000256" key="5">
    <source>
        <dbReference type="HAMAP-Rule" id="MF_00057"/>
    </source>
</evidence>
<keyword evidence="5" id="KW-0963">Cytoplasm</keyword>
<keyword evidence="3 5" id="KW-0548">Nucleotidyltransferase</keyword>
<proteinExistence type="inferred from homology"/>
<comment type="caution">
    <text evidence="6">The sequence shown here is derived from an EMBL/GenBank/DDBJ whole genome shotgun (WGS) entry which is preliminary data.</text>
</comment>
<reference evidence="6" key="2">
    <citation type="submission" date="2020-09" db="EMBL/GenBank/DDBJ databases">
        <authorList>
            <person name="Sun Q."/>
            <person name="Kim S."/>
        </authorList>
    </citation>
    <scope>NUCLEOTIDE SEQUENCE</scope>
    <source>
        <strain evidence="6">KCTC 42590</strain>
    </source>
</reference>
<evidence type="ECO:0000256" key="2">
    <source>
        <dbReference type="ARBA" id="ARBA00022679"/>
    </source>
</evidence>
<dbReference type="InterPro" id="IPR004528">
    <property type="entry name" value="KdsB"/>
</dbReference>
<dbReference type="NCBIfam" id="TIGR00466">
    <property type="entry name" value="kdsB"/>
    <property type="match status" value="1"/>
</dbReference>
<comment type="similarity">
    <text evidence="5">Belongs to the KdsB family.</text>
</comment>
<dbReference type="FunFam" id="3.90.550.10:FF:000011">
    <property type="entry name" value="3-deoxy-manno-octulosonate cytidylyltransferase"/>
    <property type="match status" value="1"/>
</dbReference>
<dbReference type="Gene3D" id="3.90.550.10">
    <property type="entry name" value="Spore Coat Polysaccharide Biosynthesis Protein SpsA, Chain A"/>
    <property type="match status" value="1"/>
</dbReference>
<comment type="subcellular location">
    <subcellularLocation>
        <location evidence="5">Cytoplasm</location>
    </subcellularLocation>
    <subcellularLocation>
        <location evidence="1">Membrane</location>
    </subcellularLocation>
</comment>